<evidence type="ECO:0000313" key="3">
    <source>
        <dbReference type="Proteomes" id="UP000335538"/>
    </source>
</evidence>
<keyword evidence="1" id="KW-0812">Transmembrane</keyword>
<feature type="transmembrane region" description="Helical" evidence="1">
    <location>
        <begin position="141"/>
        <end position="159"/>
    </location>
</feature>
<gene>
    <name evidence="2" type="ORF">PSP31121_04918</name>
</gene>
<evidence type="ECO:0000313" key="2">
    <source>
        <dbReference type="EMBL" id="VVE84734.1"/>
    </source>
</evidence>
<feature type="transmembrane region" description="Helical" evidence="1">
    <location>
        <begin position="344"/>
        <end position="364"/>
    </location>
</feature>
<name>A0A5E5BG95_9BURK</name>
<organism evidence="2 3">
    <name type="scientific">Pandoraea sputorum</name>
    <dbReference type="NCBI Taxonomy" id="93222"/>
    <lineage>
        <taxon>Bacteria</taxon>
        <taxon>Pseudomonadati</taxon>
        <taxon>Pseudomonadota</taxon>
        <taxon>Betaproteobacteria</taxon>
        <taxon>Burkholderiales</taxon>
        <taxon>Burkholderiaceae</taxon>
        <taxon>Pandoraea</taxon>
    </lineage>
</organism>
<feature type="transmembrane region" description="Helical" evidence="1">
    <location>
        <begin position="85"/>
        <end position="106"/>
    </location>
</feature>
<feature type="transmembrane region" description="Helical" evidence="1">
    <location>
        <begin position="190"/>
        <end position="205"/>
    </location>
</feature>
<keyword evidence="1" id="KW-1133">Transmembrane helix</keyword>
<feature type="transmembrane region" description="Helical" evidence="1">
    <location>
        <begin position="212"/>
        <end position="233"/>
    </location>
</feature>
<feature type="transmembrane region" description="Helical" evidence="1">
    <location>
        <begin position="314"/>
        <end position="337"/>
    </location>
</feature>
<dbReference type="EMBL" id="CABPSR010000020">
    <property type="protein sequence ID" value="VVE84734.1"/>
    <property type="molecule type" value="Genomic_DNA"/>
</dbReference>
<protein>
    <recommendedName>
        <fullName evidence="4">Glycosyltransferase RgtA/B/C/D-like domain-containing protein</fullName>
    </recommendedName>
</protein>
<proteinExistence type="predicted"/>
<evidence type="ECO:0008006" key="4">
    <source>
        <dbReference type="Google" id="ProtNLM"/>
    </source>
</evidence>
<dbReference type="AlphaFoldDB" id="A0A5E5BG95"/>
<accession>A0A5E5BG95</accession>
<keyword evidence="1" id="KW-0472">Membrane</keyword>
<feature type="transmembrane region" description="Helical" evidence="1">
    <location>
        <begin position="118"/>
        <end position="135"/>
    </location>
</feature>
<reference evidence="2 3" key="1">
    <citation type="submission" date="2019-08" db="EMBL/GenBank/DDBJ databases">
        <authorList>
            <person name="Peeters C."/>
        </authorList>
    </citation>
    <scope>NUCLEOTIDE SEQUENCE [LARGE SCALE GENOMIC DNA]</scope>
    <source>
        <strain evidence="2 3">LMG 31121</strain>
    </source>
</reference>
<sequence length="548" mass="59655">MHRTTLGLSVIVLIFAAAITLLAAFVPVYGDESATVMMRGMFLSNGAKLNTLLPQCGSEYLFSVPWSLYPGALLSAALYNSTIPWILRAIGVMTWGVGLVVMWAWMSVWFASREGRRLGFVVLVGVGSLGVQGLVMPMVRAEQILVLMMAAYCCAPALAARLRGRVAMLLFSAAFVVATSFVFYLHPKTLFFFPLALASAILSFARRNRPLCVVVSGLVVACAVQSLVFFSAMTKCGDAPALSRIFAEQTVSPSLLGQSPLAFLTALWTNVTTTSMGIWHHALFQDTYQSAWLVAQPGLTNHVFVRYLNTAIDASAFGVFVLACVLPGVALASWVASRLSNPNGWLLLTLWAAFIGHAAIYRVWNFYTGVPMMYMASALVIISLSMFRWRSWAMYGALLSAFGATGLLIATVAVLGFPMAPRIVESALHDSTLAEQPFSVPTFRYRAERDLIRRVAAQCGIPAEGGRRLIVDPMSLGAFSSLSEPLESDYLFTPSFGADLMKSDGLEKLLRKTGATRFVGRCTFLPAQYAPIARREGQICCFDLDTPR</sequence>
<evidence type="ECO:0000256" key="1">
    <source>
        <dbReference type="SAM" id="Phobius"/>
    </source>
</evidence>
<feature type="transmembrane region" description="Helical" evidence="1">
    <location>
        <begin position="394"/>
        <end position="417"/>
    </location>
</feature>
<feature type="transmembrane region" description="Helical" evidence="1">
    <location>
        <begin position="370"/>
        <end position="387"/>
    </location>
</feature>
<dbReference type="Proteomes" id="UP000335538">
    <property type="component" value="Unassembled WGS sequence"/>
</dbReference>
<feature type="transmembrane region" description="Helical" evidence="1">
    <location>
        <begin position="166"/>
        <end position="184"/>
    </location>
</feature>